<comment type="cofactor">
    <cofactor evidence="1">
        <name>Zn(2+)</name>
        <dbReference type="ChEBI" id="CHEBI:29105"/>
    </cofactor>
</comment>
<dbReference type="OrthoDB" id="1703565at2759"/>
<gene>
    <name evidence="8" type="ORF">F1559_001077</name>
</gene>
<dbReference type="AlphaFoldDB" id="A0A7J7IQD6"/>
<accession>A0A7J7IQD6</accession>
<dbReference type="NCBIfam" id="TIGR00069">
    <property type="entry name" value="hisD"/>
    <property type="match status" value="1"/>
</dbReference>
<comment type="similarity">
    <text evidence="3 7">Belongs to the histidinol dehydrogenase family.</text>
</comment>
<keyword evidence="5" id="KW-0862">Zinc</keyword>
<dbReference type="EMBL" id="VWRR01000002">
    <property type="protein sequence ID" value="KAF6004757.1"/>
    <property type="molecule type" value="Genomic_DNA"/>
</dbReference>
<dbReference type="UniPathway" id="UPA00031">
    <property type="reaction ID" value="UER00014"/>
</dbReference>
<dbReference type="Gene3D" id="3.40.50.1980">
    <property type="entry name" value="Nitrogenase molybdenum iron protein domain"/>
    <property type="match status" value="2"/>
</dbReference>
<comment type="caution">
    <text evidence="8">The sequence shown here is derived from an EMBL/GenBank/DDBJ whole genome shotgun (WGS) entry which is preliminary data.</text>
</comment>
<dbReference type="GO" id="GO:0004399">
    <property type="term" value="F:histidinol dehydrogenase activity"/>
    <property type="evidence" value="ECO:0007669"/>
    <property type="project" value="InterPro"/>
</dbReference>
<dbReference type="PRINTS" id="PR00083">
    <property type="entry name" value="HOLDHDRGNASE"/>
</dbReference>
<dbReference type="Gene3D" id="1.20.5.1300">
    <property type="match status" value="1"/>
</dbReference>
<dbReference type="InterPro" id="IPR012131">
    <property type="entry name" value="Hstdl_DH"/>
</dbReference>
<evidence type="ECO:0000256" key="3">
    <source>
        <dbReference type="ARBA" id="ARBA00010178"/>
    </source>
</evidence>
<name>A0A7J7IQD6_9RHOD</name>
<evidence type="ECO:0008006" key="10">
    <source>
        <dbReference type="Google" id="ProtNLM"/>
    </source>
</evidence>
<dbReference type="PANTHER" id="PTHR21256">
    <property type="entry name" value="HISTIDINOL DEHYDROGENASE HDH"/>
    <property type="match status" value="1"/>
</dbReference>
<dbReference type="Proteomes" id="UP000530660">
    <property type="component" value="Unassembled WGS sequence"/>
</dbReference>
<keyword evidence="4" id="KW-0479">Metal-binding</keyword>
<dbReference type="InterPro" id="IPR022695">
    <property type="entry name" value="Histidinol_DH_monofunct"/>
</dbReference>
<dbReference type="CDD" id="cd06572">
    <property type="entry name" value="Histidinol_dh"/>
    <property type="match status" value="1"/>
</dbReference>
<evidence type="ECO:0000313" key="8">
    <source>
        <dbReference type="EMBL" id="KAF6004757.1"/>
    </source>
</evidence>
<evidence type="ECO:0000313" key="9">
    <source>
        <dbReference type="Proteomes" id="UP000530660"/>
    </source>
</evidence>
<dbReference type="SUPFAM" id="SSF53720">
    <property type="entry name" value="ALDH-like"/>
    <property type="match status" value="1"/>
</dbReference>
<keyword evidence="9" id="KW-1185">Reference proteome</keyword>
<keyword evidence="6" id="KW-0560">Oxidoreductase</keyword>
<sequence>MSSIPIYEADEARASILQRKPLDLNRISPQQQERLCQVFGATLSPREAVQRILGSVQEGGDDALLDWTKRLDGVEFSAAAALSVQDAELEQALVTLEKTQPALYHALELAARRIAVYHESQPLNSWFTTKLGGHMGQMLRPLDSVGFYVPGGNAPLPSTALMTMIPAIVAGCRRFVVTSPPSRESGDISPVTLAACAICKRMLKEQIRDLGVDQNITSAFQVFRLGGAQAIGAMAYGTQTVPRVDKIVGPGNLYVTLAKREVYGVCDIDGIYGPTEAIVIADASARAELVAADLLAQAEHDEAAVPILLTPSRPFAEKVREALSRQLQALPSAAAAQRALHALQHQGGLVVADSLESCAELCSAFAAEHVSLSVSQPWELLPRIRHAGGIFVGETSGEVLGDYIAGPSHVMPTGGSARYASPINVLDFIKITSVIALDVSTARKVAAAAEKIASAERLDAHAAAAQQRVHMSE</sequence>
<comment type="pathway">
    <text evidence="2">Amino-acid biosynthesis; L-histidine biosynthesis; L-histidine from 5-phospho-alpha-D-ribose 1-diphosphate: step 9/9.</text>
</comment>
<dbReference type="InterPro" id="IPR016161">
    <property type="entry name" value="Ald_DH/histidinol_DH"/>
</dbReference>
<dbReference type="Pfam" id="PF00815">
    <property type="entry name" value="Histidinol_dh"/>
    <property type="match status" value="1"/>
</dbReference>
<protein>
    <recommendedName>
        <fullName evidence="10">Histidinol dehydrogenase</fullName>
    </recommendedName>
</protein>
<dbReference type="PIRSF" id="PIRSF000099">
    <property type="entry name" value="Histidinol_dh"/>
    <property type="match status" value="1"/>
</dbReference>
<dbReference type="PANTHER" id="PTHR21256:SF2">
    <property type="entry name" value="HISTIDINE BIOSYNTHESIS TRIFUNCTIONAL PROTEIN"/>
    <property type="match status" value="1"/>
</dbReference>
<reference evidence="8 9" key="1">
    <citation type="journal article" date="2020" name="J. Phycol.">
        <title>Comparative genome analysis reveals Cyanidiococcus gen. nov., a new extremophilic red algal genus sister to Cyanidioschyzon (Cyanidioschyzonaceae, Rhodophyta).</title>
        <authorList>
            <person name="Liu S.-L."/>
            <person name="Chiang Y.-R."/>
            <person name="Yoon H.S."/>
            <person name="Fu H.-Y."/>
        </authorList>
    </citation>
    <scope>NUCLEOTIDE SEQUENCE [LARGE SCALE GENOMIC DNA]</scope>
    <source>
        <strain evidence="8 9">THAL066</strain>
    </source>
</reference>
<evidence type="ECO:0000256" key="4">
    <source>
        <dbReference type="ARBA" id="ARBA00022723"/>
    </source>
</evidence>
<evidence type="ECO:0000256" key="6">
    <source>
        <dbReference type="ARBA" id="ARBA00023002"/>
    </source>
</evidence>
<evidence type="ECO:0000256" key="5">
    <source>
        <dbReference type="ARBA" id="ARBA00022833"/>
    </source>
</evidence>
<dbReference type="InterPro" id="IPR001692">
    <property type="entry name" value="Histidinol_DH_CS"/>
</dbReference>
<dbReference type="GO" id="GO:0051287">
    <property type="term" value="F:NAD binding"/>
    <property type="evidence" value="ECO:0007669"/>
    <property type="project" value="InterPro"/>
</dbReference>
<evidence type="ECO:0000256" key="1">
    <source>
        <dbReference type="ARBA" id="ARBA00001947"/>
    </source>
</evidence>
<evidence type="ECO:0000256" key="2">
    <source>
        <dbReference type="ARBA" id="ARBA00004940"/>
    </source>
</evidence>
<dbReference type="GO" id="GO:0046872">
    <property type="term" value="F:metal ion binding"/>
    <property type="evidence" value="ECO:0007669"/>
    <property type="project" value="UniProtKB-KW"/>
</dbReference>
<organism evidence="8 9">
    <name type="scientific">Cyanidiococcus yangmingshanensis</name>
    <dbReference type="NCBI Taxonomy" id="2690220"/>
    <lineage>
        <taxon>Eukaryota</taxon>
        <taxon>Rhodophyta</taxon>
        <taxon>Bangiophyceae</taxon>
        <taxon>Cyanidiales</taxon>
        <taxon>Cyanidiaceae</taxon>
        <taxon>Cyanidiococcus</taxon>
    </lineage>
</organism>
<dbReference type="PROSITE" id="PS00611">
    <property type="entry name" value="HISOL_DEHYDROGENASE"/>
    <property type="match status" value="1"/>
</dbReference>
<dbReference type="FunFam" id="3.40.50.1980:FF:000001">
    <property type="entry name" value="Histidinol dehydrogenase"/>
    <property type="match status" value="1"/>
</dbReference>
<proteinExistence type="inferred from homology"/>
<evidence type="ECO:0000256" key="7">
    <source>
        <dbReference type="RuleBase" id="RU004175"/>
    </source>
</evidence>
<dbReference type="GO" id="GO:0005829">
    <property type="term" value="C:cytosol"/>
    <property type="evidence" value="ECO:0007669"/>
    <property type="project" value="TreeGrafter"/>
</dbReference>
<dbReference type="GO" id="GO:0000105">
    <property type="term" value="P:L-histidine biosynthetic process"/>
    <property type="evidence" value="ECO:0007669"/>
    <property type="project" value="UniProtKB-UniPathway"/>
</dbReference>